<feature type="compositionally biased region" description="Polar residues" evidence="1">
    <location>
        <begin position="54"/>
        <end position="66"/>
    </location>
</feature>
<accession>A0A914R8T4</accession>
<evidence type="ECO:0000313" key="3">
    <source>
        <dbReference type="WBParaSite" id="PEQ_0000267801-mRNA-1"/>
    </source>
</evidence>
<proteinExistence type="predicted"/>
<keyword evidence="2" id="KW-1185">Reference proteome</keyword>
<reference evidence="3" key="1">
    <citation type="submission" date="2022-11" db="UniProtKB">
        <authorList>
            <consortium name="WormBaseParasite"/>
        </authorList>
    </citation>
    <scope>IDENTIFICATION</scope>
</reference>
<name>A0A914R8T4_PAREQ</name>
<feature type="region of interest" description="Disordered" evidence="1">
    <location>
        <begin position="54"/>
        <end position="161"/>
    </location>
</feature>
<feature type="compositionally biased region" description="Low complexity" evidence="1">
    <location>
        <begin position="126"/>
        <end position="148"/>
    </location>
</feature>
<protein>
    <submittedName>
        <fullName evidence="3">Uncharacterized protein</fullName>
    </submittedName>
</protein>
<dbReference type="WBParaSite" id="PEQ_0000267801-mRNA-1">
    <property type="protein sequence ID" value="PEQ_0000267801-mRNA-1"/>
    <property type="gene ID" value="PEQ_0000267801"/>
</dbReference>
<organism evidence="2 3">
    <name type="scientific">Parascaris equorum</name>
    <name type="common">Equine roundworm</name>
    <dbReference type="NCBI Taxonomy" id="6256"/>
    <lineage>
        <taxon>Eukaryota</taxon>
        <taxon>Metazoa</taxon>
        <taxon>Ecdysozoa</taxon>
        <taxon>Nematoda</taxon>
        <taxon>Chromadorea</taxon>
        <taxon>Rhabditida</taxon>
        <taxon>Spirurina</taxon>
        <taxon>Ascaridomorpha</taxon>
        <taxon>Ascaridoidea</taxon>
        <taxon>Ascarididae</taxon>
        <taxon>Parascaris</taxon>
    </lineage>
</organism>
<dbReference type="Proteomes" id="UP000887564">
    <property type="component" value="Unplaced"/>
</dbReference>
<evidence type="ECO:0000313" key="2">
    <source>
        <dbReference type="Proteomes" id="UP000887564"/>
    </source>
</evidence>
<sequence>MGKGHSSLGWKVVWDGLETPDGYFRIALPCVGNRWNDICRAVVSAIGSEKKQKAASSQMVEQQEQQAAKGDVPLSKASMDLGGSIVPPTDVGTIGERSRKPDQTSWEPPSDEVNVKQENSTFSKAPGTRPSPGSTPSSPMSSAGVSPPLSMNANGPIAASKTIPVAVGVIELSNK</sequence>
<evidence type="ECO:0000256" key="1">
    <source>
        <dbReference type="SAM" id="MobiDB-lite"/>
    </source>
</evidence>
<dbReference type="AlphaFoldDB" id="A0A914R8T4"/>